<evidence type="ECO:0000313" key="2">
    <source>
        <dbReference type="Proteomes" id="UP000186601"/>
    </source>
</evidence>
<sequence>MDPNGFGSKQVHGPGPYVPHPRPYAHVIPAYARFLMITNHWQSYSTWQRSHGYVNTG</sequence>
<name>A0A2R6NX42_9APHY</name>
<dbReference type="EMBL" id="MLYV02000712">
    <property type="protein sequence ID" value="PSR78988.1"/>
    <property type="molecule type" value="Genomic_DNA"/>
</dbReference>
<reference evidence="1 2" key="1">
    <citation type="submission" date="2018-02" db="EMBL/GenBank/DDBJ databases">
        <title>Genome sequence of the basidiomycete white-rot fungus Phlebia centrifuga.</title>
        <authorList>
            <person name="Granchi Z."/>
            <person name="Peng M."/>
            <person name="de Vries R.P."/>
            <person name="Hilden K."/>
            <person name="Makela M.R."/>
            <person name="Grigoriev I."/>
            <person name="Riley R."/>
        </authorList>
    </citation>
    <scope>NUCLEOTIDE SEQUENCE [LARGE SCALE GENOMIC DNA]</scope>
    <source>
        <strain evidence="1 2">FBCC195</strain>
    </source>
</reference>
<gene>
    <name evidence="1" type="ORF">PHLCEN_2v7175</name>
</gene>
<accession>A0A2R6NX42</accession>
<dbReference type="Proteomes" id="UP000186601">
    <property type="component" value="Unassembled WGS sequence"/>
</dbReference>
<organism evidence="1 2">
    <name type="scientific">Hermanssonia centrifuga</name>
    <dbReference type="NCBI Taxonomy" id="98765"/>
    <lineage>
        <taxon>Eukaryota</taxon>
        <taxon>Fungi</taxon>
        <taxon>Dikarya</taxon>
        <taxon>Basidiomycota</taxon>
        <taxon>Agaricomycotina</taxon>
        <taxon>Agaricomycetes</taxon>
        <taxon>Polyporales</taxon>
        <taxon>Meruliaceae</taxon>
        <taxon>Hermanssonia</taxon>
    </lineage>
</organism>
<dbReference type="AlphaFoldDB" id="A0A2R6NX42"/>
<evidence type="ECO:0000313" key="1">
    <source>
        <dbReference type="EMBL" id="PSR78988.1"/>
    </source>
</evidence>
<protein>
    <submittedName>
        <fullName evidence="1">Uncharacterized protein</fullName>
    </submittedName>
</protein>
<proteinExistence type="predicted"/>
<keyword evidence="2" id="KW-1185">Reference proteome</keyword>
<comment type="caution">
    <text evidence="1">The sequence shown here is derived from an EMBL/GenBank/DDBJ whole genome shotgun (WGS) entry which is preliminary data.</text>
</comment>